<dbReference type="SUPFAM" id="SSF69593">
    <property type="entry name" value="Glycerol-3-phosphate (1)-acyltransferase"/>
    <property type="match status" value="1"/>
</dbReference>
<reference evidence="7 8" key="1">
    <citation type="submission" date="2020-10" db="EMBL/GenBank/DDBJ databases">
        <title>Connecting structure to function with the recovery of over 1000 high-quality activated sludge metagenome-assembled genomes encoding full-length rRNA genes using long-read sequencing.</title>
        <authorList>
            <person name="Singleton C.M."/>
            <person name="Petriglieri F."/>
            <person name="Kristensen J.M."/>
            <person name="Kirkegaard R.H."/>
            <person name="Michaelsen T.Y."/>
            <person name="Andersen M.H."/>
            <person name="Karst S.M."/>
            <person name="Dueholm M.S."/>
            <person name="Nielsen P.H."/>
            <person name="Albertsen M."/>
        </authorList>
    </citation>
    <scope>NUCLEOTIDE SEQUENCE [LARGE SCALE GENOMIC DNA]</scope>
    <source>
        <strain evidence="7">Lyne_18-Q3-R50-59_MAXAC.006</strain>
    </source>
</reference>
<dbReference type="AlphaFoldDB" id="A0A936TDK7"/>
<dbReference type="SMART" id="SM00563">
    <property type="entry name" value="PlsC"/>
    <property type="match status" value="1"/>
</dbReference>
<dbReference type="CDD" id="cd07993">
    <property type="entry name" value="LPLAT_DHAPAT-like"/>
    <property type="match status" value="1"/>
</dbReference>
<protein>
    <submittedName>
        <fullName evidence="7">1-acyl-sn-glycerol-3-phosphate acyltransferase</fullName>
    </submittedName>
</protein>
<organism evidence="7 8">
    <name type="scientific">Candidatus Neomicrothrix subdominans</name>
    <dbReference type="NCBI Taxonomy" id="2954438"/>
    <lineage>
        <taxon>Bacteria</taxon>
        <taxon>Bacillati</taxon>
        <taxon>Actinomycetota</taxon>
        <taxon>Acidimicrobiia</taxon>
        <taxon>Acidimicrobiales</taxon>
        <taxon>Microthrixaceae</taxon>
        <taxon>Candidatus Neomicrothrix</taxon>
    </lineage>
</organism>
<dbReference type="InterPro" id="IPR022284">
    <property type="entry name" value="GPAT/DHAPAT"/>
</dbReference>
<dbReference type="PANTHER" id="PTHR12563:SF17">
    <property type="entry name" value="DIHYDROXYACETONE PHOSPHATE ACYLTRANSFERASE"/>
    <property type="match status" value="1"/>
</dbReference>
<keyword evidence="4" id="KW-0472">Membrane</keyword>
<dbReference type="Pfam" id="PF19277">
    <property type="entry name" value="GPAT_C"/>
    <property type="match status" value="1"/>
</dbReference>
<dbReference type="PIRSF" id="PIRSF000437">
    <property type="entry name" value="GPAT_DHAPAT"/>
    <property type="match status" value="1"/>
</dbReference>
<gene>
    <name evidence="7" type="ORF">IPN02_12820</name>
</gene>
<evidence type="ECO:0000256" key="5">
    <source>
        <dbReference type="ARBA" id="ARBA00023315"/>
    </source>
</evidence>
<comment type="subcellular location">
    <subcellularLocation>
        <location evidence="1">Endomembrane system</location>
        <topology evidence="1">Peripheral membrane protein</topology>
    </subcellularLocation>
</comment>
<dbReference type="InterPro" id="IPR002123">
    <property type="entry name" value="Plipid/glycerol_acylTrfase"/>
</dbReference>
<dbReference type="GO" id="GO:0005886">
    <property type="term" value="C:plasma membrane"/>
    <property type="evidence" value="ECO:0007669"/>
    <property type="project" value="TreeGrafter"/>
</dbReference>
<dbReference type="GO" id="GO:0008374">
    <property type="term" value="F:O-acyltransferase activity"/>
    <property type="evidence" value="ECO:0007669"/>
    <property type="project" value="InterPro"/>
</dbReference>
<dbReference type="GO" id="GO:0012505">
    <property type="term" value="C:endomembrane system"/>
    <property type="evidence" value="ECO:0007669"/>
    <property type="project" value="UniProtKB-SubCell"/>
</dbReference>
<name>A0A936TDK7_9ACTN</name>
<comment type="similarity">
    <text evidence="2">Belongs to the GPAT/DAPAT family.</text>
</comment>
<evidence type="ECO:0000256" key="1">
    <source>
        <dbReference type="ARBA" id="ARBA00004184"/>
    </source>
</evidence>
<keyword evidence="5 7" id="KW-0012">Acyltransferase</keyword>
<evidence type="ECO:0000256" key="3">
    <source>
        <dbReference type="ARBA" id="ARBA00022679"/>
    </source>
</evidence>
<comment type="caution">
    <text evidence="7">The sequence shown here is derived from an EMBL/GenBank/DDBJ whole genome shotgun (WGS) entry which is preliminary data.</text>
</comment>
<evidence type="ECO:0000313" key="8">
    <source>
        <dbReference type="Proteomes" id="UP000727993"/>
    </source>
</evidence>
<dbReference type="Proteomes" id="UP000727993">
    <property type="component" value="Unassembled WGS sequence"/>
</dbReference>
<feature type="domain" description="Phospholipid/glycerol acyltransferase" evidence="6">
    <location>
        <begin position="259"/>
        <end position="386"/>
    </location>
</feature>
<keyword evidence="3" id="KW-0808">Transferase</keyword>
<dbReference type="InterPro" id="IPR041728">
    <property type="entry name" value="GPAT/DHAPAT_LPLAT"/>
</dbReference>
<proteinExistence type="inferred from homology"/>
<dbReference type="EMBL" id="JADJZA010000007">
    <property type="protein sequence ID" value="MBK9297686.1"/>
    <property type="molecule type" value="Genomic_DNA"/>
</dbReference>
<dbReference type="Pfam" id="PF01553">
    <property type="entry name" value="Acyltransferase"/>
    <property type="match status" value="1"/>
</dbReference>
<sequence length="782" mass="85524">MLYLLDARHEVEERLLREWVDQRSPGRCSGGATPAEMMAVHLEGEIEATGLSARLDAASEHTEVVPLRVMWTPAGGTERSGPRLRDLLIGDPRRPSARLARLTLARHPERATVIAGASATVGELRERLVDAPDHNGHGVPAETFGGFVARMGSITLDVAERRQTGRRYKVPRAVIPGIEASAGFREAVAVRADELGKHPADVAAEARRYLTEMVATPSTFFIDWMGASTRKITSLGYERIVTDPERIAAARAQVADHPSALLWTHKSHIDGIALLSTLYENDFPAPHAMGGLNIAFAGVGTMGRRSGIIFIRRSFADNPVYKLALHQYLAYLMEKRFPLSWSFEGTRSRTGKLMPPRYGLLKYTLDAAHATGTENLHLIPVSINYDLIGEAAEYAGEEVGRAKQSESLGWFVGYLQRLRSPLGRVYLDMADPIVLEGPAPEPTKAQVASIAFEVARRANALVPVTLPALMCTALMGAAPGALTLAELDVTMRTLMSWLRSRNVRLAEGLAVEDDELVSLAELVFAKGIVTRHLDGDQPVFSIEEAQHPVAGYYRNTIIHYFVNRAMIELALLAAAEADPASAALVGEAFWDELLEVRDLLKFEFFHPPTDEMNAVVDRELRDVDPAWRDRLASGPDGARQLLEAMNPRVAHATLQPSVEAYWVVARWLADQGAEPAGERKAVVKASLGAGEQAFLRRQITTRASIGKQLFTGAHSMLGDRSLLGGEGDDADADDLARRRAELADRLGARVRRLAELRRMTLEDTAPDLVGGPGTAARGEVRY</sequence>
<accession>A0A936TDK7</accession>
<evidence type="ECO:0000256" key="4">
    <source>
        <dbReference type="ARBA" id="ARBA00023136"/>
    </source>
</evidence>
<dbReference type="GO" id="GO:0006629">
    <property type="term" value="P:lipid metabolic process"/>
    <property type="evidence" value="ECO:0007669"/>
    <property type="project" value="InterPro"/>
</dbReference>
<evidence type="ECO:0000313" key="7">
    <source>
        <dbReference type="EMBL" id="MBK9297686.1"/>
    </source>
</evidence>
<evidence type="ECO:0000259" key="6">
    <source>
        <dbReference type="SMART" id="SM00563"/>
    </source>
</evidence>
<evidence type="ECO:0000256" key="2">
    <source>
        <dbReference type="ARBA" id="ARBA00007937"/>
    </source>
</evidence>
<dbReference type="InterPro" id="IPR045520">
    <property type="entry name" value="GPAT/DHAPAT_C"/>
</dbReference>
<dbReference type="PANTHER" id="PTHR12563">
    <property type="entry name" value="GLYCEROL-3-PHOSPHATE ACYLTRANSFERASE"/>
    <property type="match status" value="1"/>
</dbReference>